<dbReference type="InterPro" id="IPR007483">
    <property type="entry name" value="Hamartin"/>
</dbReference>
<evidence type="ECO:0000313" key="3">
    <source>
        <dbReference type="EMBL" id="RCK55467.1"/>
    </source>
</evidence>
<dbReference type="GO" id="GO:0032007">
    <property type="term" value="P:negative regulation of TOR signaling"/>
    <property type="evidence" value="ECO:0007669"/>
    <property type="project" value="TreeGrafter"/>
</dbReference>
<dbReference type="PANTHER" id="PTHR15154">
    <property type="entry name" value="HAMARTIN"/>
    <property type="match status" value="1"/>
</dbReference>
<reference evidence="3 4" key="1">
    <citation type="submission" date="2018-06" db="EMBL/GenBank/DDBJ databases">
        <title>Whole genome sequencing of Candida tropicalis (genome annotated by CSBL at Korea University).</title>
        <authorList>
            <person name="Ahn J."/>
        </authorList>
    </citation>
    <scope>NUCLEOTIDE SEQUENCE [LARGE SCALE GENOMIC DNA]</scope>
    <source>
        <strain evidence="3 4">ATCC 20962</strain>
    </source>
</reference>
<organism evidence="3 4">
    <name type="scientific">Candida viswanathii</name>
    <dbReference type="NCBI Taxonomy" id="5486"/>
    <lineage>
        <taxon>Eukaryota</taxon>
        <taxon>Fungi</taxon>
        <taxon>Dikarya</taxon>
        <taxon>Ascomycota</taxon>
        <taxon>Saccharomycotina</taxon>
        <taxon>Pichiomycetes</taxon>
        <taxon>Debaryomycetaceae</taxon>
        <taxon>Candida/Lodderomyces clade</taxon>
        <taxon>Candida</taxon>
    </lineage>
</organism>
<dbReference type="Proteomes" id="UP000253472">
    <property type="component" value="Unassembled WGS sequence"/>
</dbReference>
<dbReference type="PANTHER" id="PTHR15154:SF2">
    <property type="entry name" value="HAMARTIN"/>
    <property type="match status" value="1"/>
</dbReference>
<evidence type="ECO:0000256" key="1">
    <source>
        <dbReference type="SAM" id="Coils"/>
    </source>
</evidence>
<dbReference type="AlphaFoldDB" id="A0A367XPB9"/>
<evidence type="ECO:0000313" key="4">
    <source>
        <dbReference type="Proteomes" id="UP000253472"/>
    </source>
</evidence>
<name>A0A367XPB9_9ASCO</name>
<keyword evidence="4" id="KW-1185">Reference proteome</keyword>
<evidence type="ECO:0000256" key="2">
    <source>
        <dbReference type="SAM" id="MobiDB-lite"/>
    </source>
</evidence>
<feature type="coiled-coil region" evidence="1">
    <location>
        <begin position="744"/>
        <end position="846"/>
    </location>
</feature>
<comment type="caution">
    <text evidence="3">The sequence shown here is derived from an EMBL/GenBank/DDBJ whole genome shotgun (WGS) entry which is preliminary data.</text>
</comment>
<proteinExistence type="predicted"/>
<feature type="coiled-coil region" evidence="1">
    <location>
        <begin position="880"/>
        <end position="943"/>
    </location>
</feature>
<accession>A0A367XPB9</accession>
<dbReference type="EMBL" id="QLNQ01000030">
    <property type="protein sequence ID" value="RCK55467.1"/>
    <property type="molecule type" value="Genomic_DNA"/>
</dbReference>
<dbReference type="GO" id="GO:0051726">
    <property type="term" value="P:regulation of cell cycle"/>
    <property type="evidence" value="ECO:0007669"/>
    <property type="project" value="TreeGrafter"/>
</dbReference>
<keyword evidence="1" id="KW-0175">Coiled coil</keyword>
<gene>
    <name evidence="3" type="primary">tsc1_1</name>
    <name evidence="3" type="ORF">Cantr_04106</name>
</gene>
<protein>
    <submittedName>
        <fullName evidence="3">Tuberous sclerosis 1</fullName>
    </submittedName>
</protein>
<dbReference type="OrthoDB" id="6022054at2759"/>
<sequence length="1072" mass="122417">MSGSSRSLIRALDTLFSKWSDEENNKTTLTEVDLVIANYIDKHNNLATIQQSTSINDELYKVYDKYVKPSKDISRECAFLDVLKQVLCVFNSKELNLWLQTYLKPALDSAGYYSEFVEKTREFIKRVSTDPLSTVDEKLEEERETIGRAVMNQVMEIYLTEEARFDHFNIEVSDSQAYYERLRFIKFNCINLLQEYGLKHISSYCMLLGEHFRVLKTRHDSLILLLTLVATQNSQVAHVIDSELFVDLLKCILYDFKDALVFSAYTVLVMLIPQVSNKLAKFLPDLLAIYMRLVQWYDLDKYIPERHEIFNDFMDKDLLKWEIDYTEKYSLATHVVFDWQYLGTLLYGLFVFNFIEFAAGPLNYLKRNKPRLISVILLQGIEERARGAINLENIIVERSQEFLKTLLLHPKMIKPDKSIDRELENPIEWILEQSNDSISPEDVAMACLSLNTQILISDAFKKQLSDYLLSKYEYTSQNESQNKLSRNSSLAGPMYFSIKDGPTSKMLQQTLQNRKMSIIPTNLVIDEHENGSANNDSHNGHVGTSNGNNSLEHEIKFKEVKFSDDNYSDADISRNGGLYDNFMSNVPSSLALHHEPHRQIDPIPELLSTHEKLYLREGSIGGHDSSDNDDKKSVNNVFNEKGKYELRLSRPMSSPTTIVETSSVFKSPAGTNGTSGEDIVTTNPIQMSKNNINATAIDFYQRELLLYKNELEFSSYMKHLNKFHYLKLRQNDVVGNKGGDVSGSEEFRGLLEQTKNQLVNLSDEYNRERETLVSRLKEISAERDELLRKLDDESARISSEADKYVQLTTEIVPAKDYEIETLKLKLAALEKELKGLQMSFKEAVQNGHTAEADGVDPDSSAVYELRTKLQSANERYYQTTQELRSSHEAYEKMVKKYEDKLATSKLSLHDNLNAFTREHERKIQELSTTLLKYENLLEERNAKILQLSSSKPISIPLPTRGSTGGSSSNKLGRNDSYDRISNASSSPPGAQHMPPQLPHHHTNPIFPPAPAAAAPIHHQHNSQFLSNPAAHYAPHVARHNTAPIVNTSQQQAQAVPIIRGRGGYQKRSKKLM</sequence>
<dbReference type="STRING" id="5486.A0A367XPB9"/>
<feature type="region of interest" description="Disordered" evidence="2">
    <location>
        <begin position="952"/>
        <end position="1018"/>
    </location>
</feature>
<feature type="compositionally biased region" description="Polar residues" evidence="2">
    <location>
        <begin position="979"/>
        <end position="988"/>
    </location>
</feature>
<dbReference type="GO" id="GO:0033596">
    <property type="term" value="C:TSC1-TSC2 complex"/>
    <property type="evidence" value="ECO:0007669"/>
    <property type="project" value="TreeGrafter"/>
</dbReference>